<evidence type="ECO:0000256" key="1">
    <source>
        <dbReference type="SAM" id="SignalP"/>
    </source>
</evidence>
<protein>
    <submittedName>
        <fullName evidence="2">Uncharacterized protein</fullName>
    </submittedName>
</protein>
<feature type="signal peptide" evidence="1">
    <location>
        <begin position="1"/>
        <end position="22"/>
    </location>
</feature>
<comment type="caution">
    <text evidence="2">The sequence shown here is derived from an EMBL/GenBank/DDBJ whole genome shotgun (WGS) entry which is preliminary data.</text>
</comment>
<reference evidence="2 3" key="1">
    <citation type="submission" date="2017-02" db="EMBL/GenBank/DDBJ databases">
        <title>The new phylogeny of genus Mycobacterium.</title>
        <authorList>
            <person name="Tortoli E."/>
            <person name="Trovato A."/>
            <person name="Cirillo D.M."/>
        </authorList>
    </citation>
    <scope>NUCLEOTIDE SEQUENCE [LARGE SCALE GENOMIC DNA]</scope>
    <source>
        <strain evidence="2 3">DSM 45578</strain>
    </source>
</reference>
<organism evidence="2 3">
    <name type="scientific">Mycolicibacterium bacteremicum</name>
    <name type="common">Mycobacterium bacteremicum</name>
    <dbReference type="NCBI Taxonomy" id="564198"/>
    <lineage>
        <taxon>Bacteria</taxon>
        <taxon>Bacillati</taxon>
        <taxon>Actinomycetota</taxon>
        <taxon>Actinomycetes</taxon>
        <taxon>Mycobacteriales</taxon>
        <taxon>Mycobacteriaceae</taxon>
        <taxon>Mycolicibacterium</taxon>
    </lineage>
</organism>
<gene>
    <name evidence="2" type="ORF">BST17_12815</name>
</gene>
<dbReference type="AlphaFoldDB" id="A0A1W9YXM0"/>
<dbReference type="EMBL" id="MVHJ01000009">
    <property type="protein sequence ID" value="ORA04737.1"/>
    <property type="molecule type" value="Genomic_DNA"/>
</dbReference>
<evidence type="ECO:0000313" key="3">
    <source>
        <dbReference type="Proteomes" id="UP000192366"/>
    </source>
</evidence>
<feature type="chain" id="PRO_5012619782" evidence="1">
    <location>
        <begin position="23"/>
        <end position="174"/>
    </location>
</feature>
<accession>A0A1W9YXM0</accession>
<proteinExistence type="predicted"/>
<dbReference type="PROSITE" id="PS51257">
    <property type="entry name" value="PROKAR_LIPOPROTEIN"/>
    <property type="match status" value="1"/>
</dbReference>
<keyword evidence="3" id="KW-1185">Reference proteome</keyword>
<dbReference type="STRING" id="564198.BST17_12815"/>
<evidence type="ECO:0000313" key="2">
    <source>
        <dbReference type="EMBL" id="ORA04737.1"/>
    </source>
</evidence>
<sequence>MIRSVALSVTAGLLLTGCSVIGDDPEVASLPPVFGARVTDGRLQLSTGTPCTNVSRVVVTFTPGTARLILSAPQGVSTGVETLTIGGPYPGLDVVEAPPESFDWRTEREVLMTVDADPAGAGATPTGISDIIDGSDANPDSFYYAGIGWLDPAEVAERNGRSLLTACTPDPGSP</sequence>
<name>A0A1W9YXM0_MYCBA</name>
<keyword evidence="1" id="KW-0732">Signal</keyword>
<dbReference type="Proteomes" id="UP000192366">
    <property type="component" value="Unassembled WGS sequence"/>
</dbReference>